<evidence type="ECO:0000256" key="3">
    <source>
        <dbReference type="ARBA" id="ARBA00022723"/>
    </source>
</evidence>
<dbReference type="GO" id="GO:0046872">
    <property type="term" value="F:metal ion binding"/>
    <property type="evidence" value="ECO:0007669"/>
    <property type="project" value="UniProtKB-KW"/>
</dbReference>
<evidence type="ECO:0000256" key="6">
    <source>
        <dbReference type="ARBA" id="ARBA00023014"/>
    </source>
</evidence>
<evidence type="ECO:0000313" key="9">
    <source>
        <dbReference type="EMBL" id="ABF12408.1"/>
    </source>
</evidence>
<dbReference type="CDD" id="cd06185">
    <property type="entry name" value="PDR_like"/>
    <property type="match status" value="1"/>
</dbReference>
<proteinExistence type="predicted"/>
<dbReference type="CDD" id="cd00207">
    <property type="entry name" value="fer2"/>
    <property type="match status" value="1"/>
</dbReference>
<feature type="domain" description="FAD-binding FR-type" evidence="8">
    <location>
        <begin position="5"/>
        <end position="108"/>
    </location>
</feature>
<evidence type="ECO:0000313" key="10">
    <source>
        <dbReference type="Proteomes" id="UP000002429"/>
    </source>
</evidence>
<evidence type="ECO:0000256" key="2">
    <source>
        <dbReference type="ARBA" id="ARBA00022714"/>
    </source>
</evidence>
<protein>
    <submittedName>
        <fullName evidence="9">Phenoxybenzoate dioxygenase subunit beta phthalate 4,5-dioxygenase subunit beta</fullName>
        <ecNumber evidence="9">1.14.12.7</ecNumber>
    </submittedName>
</protein>
<keyword evidence="2" id="KW-0001">2Fe-2S</keyword>
<dbReference type="SUPFAM" id="SSF52343">
    <property type="entry name" value="Ferredoxin reductase-like, C-terminal NADP-linked domain"/>
    <property type="match status" value="1"/>
</dbReference>
<dbReference type="Proteomes" id="UP000002429">
    <property type="component" value="Plasmid megaplasmid"/>
</dbReference>
<dbReference type="HOGENOM" id="CLU_003827_17_0_4"/>
<dbReference type="PANTHER" id="PTHR47354">
    <property type="entry name" value="NADH OXIDOREDUCTASE HCR"/>
    <property type="match status" value="1"/>
</dbReference>
<dbReference type="PRINTS" id="PR00409">
    <property type="entry name" value="PHDIOXRDTASE"/>
</dbReference>
<dbReference type="EC" id="1.14.12.7" evidence="9"/>
<dbReference type="AlphaFoldDB" id="Q1LBR8"/>
<dbReference type="Gene3D" id="2.40.30.10">
    <property type="entry name" value="Translation factors"/>
    <property type="match status" value="1"/>
</dbReference>
<dbReference type="Pfam" id="PF00175">
    <property type="entry name" value="NAD_binding_1"/>
    <property type="match status" value="1"/>
</dbReference>
<dbReference type="InterPro" id="IPR039261">
    <property type="entry name" value="FNR_nucleotide-bd"/>
</dbReference>
<dbReference type="InterPro" id="IPR001433">
    <property type="entry name" value="OxRdtase_FAD/NAD-bd"/>
</dbReference>
<dbReference type="EMBL" id="CP000353">
    <property type="protein sequence ID" value="ABF12408.1"/>
    <property type="molecule type" value="Genomic_DNA"/>
</dbReference>
<evidence type="ECO:0000256" key="4">
    <source>
        <dbReference type="ARBA" id="ARBA00023002"/>
    </source>
</evidence>
<evidence type="ECO:0000259" key="7">
    <source>
        <dbReference type="PROSITE" id="PS51085"/>
    </source>
</evidence>
<feature type="domain" description="2Fe-2S ferredoxin-type" evidence="7">
    <location>
        <begin position="236"/>
        <end position="321"/>
    </location>
</feature>
<sequence>MSMNTSQIELRLKRITFEAERISSFEFVSADANPLPGFQPGAHIDLHLQQGMIRSYSLANAASADPLYYRVAVQREPNGRGGSRWAHDKLRVGDKVWATPPQNDFPLDECASSTVFFVGGIGITPVLPMLRRLDAIGREWKLMYASRSPGETAFAEELQRIDAGRGRIVHFHDSEPGQRLEIRATVAALPASTHVYCCGPTGMIDDFLAVTAERDPSTVHYERFGAAQQAATEGGFDVVLHRSGAKYRVEPGKTILDVLLDNNVAVPYSCCNGVCGSCRTEIIDGQADHRDDFLSDEEKQANQAIMVCCSGARSKTLVLDL</sequence>
<dbReference type="SUPFAM" id="SSF63380">
    <property type="entry name" value="Riboflavin synthase domain-like"/>
    <property type="match status" value="1"/>
</dbReference>
<keyword evidence="5" id="KW-0408">Iron</keyword>
<dbReference type="PROSITE" id="PS51085">
    <property type="entry name" value="2FE2S_FER_2"/>
    <property type="match status" value="1"/>
</dbReference>
<dbReference type="GO" id="GO:0051537">
    <property type="term" value="F:2 iron, 2 sulfur cluster binding"/>
    <property type="evidence" value="ECO:0007669"/>
    <property type="project" value="UniProtKB-KW"/>
</dbReference>
<accession>Q1LBR8</accession>
<dbReference type="KEGG" id="rme:Rmet_5549"/>
<dbReference type="Gene3D" id="3.40.50.80">
    <property type="entry name" value="Nucleotide-binding domain of ferredoxin-NADP reductase (FNR) module"/>
    <property type="match status" value="1"/>
</dbReference>
<reference evidence="10" key="1">
    <citation type="journal article" date="2010" name="PLoS ONE">
        <title>The complete genome sequence of Cupriavidus metallidurans strain CH34, a master survivalist in harsh and anthropogenic environments.</title>
        <authorList>
            <person name="Janssen P.J."/>
            <person name="Van Houdt R."/>
            <person name="Moors H."/>
            <person name="Monsieurs P."/>
            <person name="Morin N."/>
            <person name="Michaux A."/>
            <person name="Benotmane M.A."/>
            <person name="Leys N."/>
            <person name="Vallaeys T."/>
            <person name="Lapidus A."/>
            <person name="Monchy S."/>
            <person name="Medigue C."/>
            <person name="Taghavi S."/>
            <person name="McCorkle S."/>
            <person name="Dunn J."/>
            <person name="van der Lelie D."/>
            <person name="Mergeay M."/>
        </authorList>
    </citation>
    <scope>NUCLEOTIDE SEQUENCE [LARGE SCALE GENOMIC DNA]</scope>
    <source>
        <strain evidence="10">ATCC 43123 / DSM 2839 / NBRC 102507 / CH34</strain>
    </source>
</reference>
<dbReference type="InterPro" id="IPR012675">
    <property type="entry name" value="Beta-grasp_dom_sf"/>
</dbReference>
<keyword evidence="1" id="KW-0285">Flavoprotein</keyword>
<dbReference type="GO" id="GO:0018620">
    <property type="term" value="F:phthalate 4,5-dioxygenase activity"/>
    <property type="evidence" value="ECO:0007669"/>
    <property type="project" value="UniProtKB-EC"/>
</dbReference>
<keyword evidence="9" id="KW-0223">Dioxygenase</keyword>
<evidence type="ECO:0000256" key="1">
    <source>
        <dbReference type="ARBA" id="ARBA00022630"/>
    </source>
</evidence>
<dbReference type="PROSITE" id="PS51384">
    <property type="entry name" value="FAD_FR"/>
    <property type="match status" value="1"/>
</dbReference>
<dbReference type="InterPro" id="IPR017927">
    <property type="entry name" value="FAD-bd_FR_type"/>
</dbReference>
<evidence type="ECO:0000259" key="8">
    <source>
        <dbReference type="PROSITE" id="PS51384"/>
    </source>
</evidence>
<keyword evidence="10" id="KW-1185">Reference proteome</keyword>
<dbReference type="Pfam" id="PF00111">
    <property type="entry name" value="Fer2"/>
    <property type="match status" value="1"/>
</dbReference>
<name>Q1LBR8_CUPMC</name>
<dbReference type="Gene3D" id="3.10.20.30">
    <property type="match status" value="1"/>
</dbReference>
<dbReference type="eggNOG" id="COG1018">
    <property type="taxonomic scope" value="Bacteria"/>
</dbReference>
<dbReference type="SMR" id="Q1LBR8"/>
<keyword evidence="6" id="KW-0411">Iron-sulfur</keyword>
<dbReference type="InterPro" id="IPR001041">
    <property type="entry name" value="2Fe-2S_ferredoxin-type"/>
</dbReference>
<dbReference type="InterPro" id="IPR050415">
    <property type="entry name" value="MRET"/>
</dbReference>
<dbReference type="SUPFAM" id="SSF54292">
    <property type="entry name" value="2Fe-2S ferredoxin-like"/>
    <property type="match status" value="1"/>
</dbReference>
<keyword evidence="3" id="KW-0479">Metal-binding</keyword>
<geneLocation type="plasmid" evidence="9 10">
    <name>megaplasmid</name>
</geneLocation>
<keyword evidence="4 9" id="KW-0560">Oxidoreductase</keyword>
<organism evidence="9 10">
    <name type="scientific">Cupriavidus metallidurans (strain ATCC 43123 / DSM 2839 / NBRC 102507 / CH34)</name>
    <name type="common">Ralstonia metallidurans</name>
    <dbReference type="NCBI Taxonomy" id="266264"/>
    <lineage>
        <taxon>Bacteria</taxon>
        <taxon>Pseudomonadati</taxon>
        <taxon>Pseudomonadota</taxon>
        <taxon>Betaproteobacteria</taxon>
        <taxon>Burkholderiales</taxon>
        <taxon>Burkholderiaceae</taxon>
        <taxon>Cupriavidus</taxon>
    </lineage>
</organism>
<evidence type="ECO:0000256" key="5">
    <source>
        <dbReference type="ARBA" id="ARBA00023004"/>
    </source>
</evidence>
<gene>
    <name evidence="9" type="primary">pobB</name>
    <name evidence="9" type="ordered locus">Rmet_5549</name>
</gene>
<dbReference type="InterPro" id="IPR017938">
    <property type="entry name" value="Riboflavin_synthase-like_b-brl"/>
</dbReference>
<keyword evidence="9" id="KW-0614">Plasmid</keyword>
<dbReference type="PANTHER" id="PTHR47354:SF1">
    <property type="entry name" value="CARNITINE MONOOXYGENASE REDUCTASE SUBUNIT"/>
    <property type="match status" value="1"/>
</dbReference>
<dbReference type="InterPro" id="IPR036010">
    <property type="entry name" value="2Fe-2S_ferredoxin-like_sf"/>
</dbReference>